<dbReference type="PANTHER" id="PTHR40265">
    <property type="entry name" value="BLL2707 PROTEIN"/>
    <property type="match status" value="1"/>
</dbReference>
<reference evidence="2 3" key="1">
    <citation type="journal article" date="2015" name="Genome Announc.">
        <title>Expanding the biotechnology potential of lactobacilli through comparative genomics of 213 strains and associated genera.</title>
        <authorList>
            <person name="Sun Z."/>
            <person name="Harris H.M."/>
            <person name="McCann A."/>
            <person name="Guo C."/>
            <person name="Argimon S."/>
            <person name="Zhang W."/>
            <person name="Yang X."/>
            <person name="Jeffery I.B."/>
            <person name="Cooney J.C."/>
            <person name="Kagawa T.F."/>
            <person name="Liu W."/>
            <person name="Song Y."/>
            <person name="Salvetti E."/>
            <person name="Wrobel A."/>
            <person name="Rasinkangas P."/>
            <person name="Parkhill J."/>
            <person name="Rea M.C."/>
            <person name="O'Sullivan O."/>
            <person name="Ritari J."/>
            <person name="Douillard F.P."/>
            <person name="Paul Ross R."/>
            <person name="Yang R."/>
            <person name="Briner A.E."/>
            <person name="Felis G.E."/>
            <person name="de Vos W.M."/>
            <person name="Barrangou R."/>
            <person name="Klaenhammer T.R."/>
            <person name="Caufield P.W."/>
            <person name="Cui Y."/>
            <person name="Zhang H."/>
            <person name="O'Toole P.W."/>
        </authorList>
    </citation>
    <scope>NUCLEOTIDE SEQUENCE [LARGE SCALE GENOMIC DNA]</scope>
    <source>
        <strain evidence="2 3">DSM 19971</strain>
    </source>
</reference>
<dbReference type="Pfam" id="PF13468">
    <property type="entry name" value="Glyoxalase_3"/>
    <property type="match status" value="1"/>
</dbReference>
<proteinExistence type="predicted"/>
<dbReference type="Gene3D" id="3.10.180.10">
    <property type="entry name" value="2,3-Dihydroxybiphenyl 1,2-Dioxygenase, domain 1"/>
    <property type="match status" value="1"/>
</dbReference>
<dbReference type="PANTHER" id="PTHR40265:SF1">
    <property type="entry name" value="GLYOXALASE-LIKE DOMAIN-CONTAINING PROTEIN"/>
    <property type="match status" value="1"/>
</dbReference>
<evidence type="ECO:0000313" key="3">
    <source>
        <dbReference type="Proteomes" id="UP000051155"/>
    </source>
</evidence>
<keyword evidence="3" id="KW-1185">Reference proteome</keyword>
<gene>
    <name evidence="2" type="ORF">FD20_GL001883</name>
</gene>
<dbReference type="SUPFAM" id="SSF54593">
    <property type="entry name" value="Glyoxalase/Bleomycin resistance protein/Dihydroxybiphenyl dioxygenase"/>
    <property type="match status" value="1"/>
</dbReference>
<dbReference type="PATRIC" id="fig|1423812.3.peg.2001"/>
<protein>
    <recommendedName>
        <fullName evidence="1">Glyoxalase-like domain-containing protein</fullName>
    </recommendedName>
</protein>
<dbReference type="AlphaFoldDB" id="A0A0R1Q1E4"/>
<evidence type="ECO:0000313" key="2">
    <source>
        <dbReference type="EMBL" id="KRL38270.1"/>
    </source>
</evidence>
<comment type="caution">
    <text evidence="2">The sequence shown here is derived from an EMBL/GenBank/DDBJ whole genome shotgun (WGS) entry which is preliminary data.</text>
</comment>
<accession>A0A0R1Q1E4</accession>
<sequence length="257" mass="29099">MAKLNWDHTMINITDLNAAIKVLKEKGIIFEPGGEHKRWGTGNALGYFGLNYIELITVSNEKSARKVKRTDGSAVYDAIQDYFLGVQRLNTIAIRSDNIEETHQRLKEENVLVGDIEEGQRLDPRGKLISWKIFFVNDYLAPGLPYPFFIQWAGNDESRFKKLTKQGLIVEHQAGDLKVVTANFEVAEPQDVAAKWGKLLQQPVKTTKNGTLLIELNDRQLKFTQGSQNHLVSLDFAGANKTLQNQIVKIDKVLFNF</sequence>
<organism evidence="2 3">
    <name type="scientific">Liquorilactobacillus uvarum DSM 19971</name>
    <dbReference type="NCBI Taxonomy" id="1423812"/>
    <lineage>
        <taxon>Bacteria</taxon>
        <taxon>Bacillati</taxon>
        <taxon>Bacillota</taxon>
        <taxon>Bacilli</taxon>
        <taxon>Lactobacillales</taxon>
        <taxon>Lactobacillaceae</taxon>
        <taxon>Liquorilactobacillus</taxon>
    </lineage>
</organism>
<evidence type="ECO:0000259" key="1">
    <source>
        <dbReference type="Pfam" id="PF13468"/>
    </source>
</evidence>
<dbReference type="EMBL" id="AZEG01000005">
    <property type="protein sequence ID" value="KRL38270.1"/>
    <property type="molecule type" value="Genomic_DNA"/>
</dbReference>
<dbReference type="RefSeq" id="WP_057736228.1">
    <property type="nucleotide sequence ID" value="NZ_AZEG01000005.1"/>
</dbReference>
<name>A0A0R1Q1E4_9LACO</name>
<dbReference type="Proteomes" id="UP000051155">
    <property type="component" value="Unassembled WGS sequence"/>
</dbReference>
<dbReference type="STRING" id="1423812.FD20_GL001883"/>
<dbReference type="InterPro" id="IPR025870">
    <property type="entry name" value="Glyoxalase-like_dom"/>
</dbReference>
<dbReference type="InterPro" id="IPR029068">
    <property type="entry name" value="Glyas_Bleomycin-R_OHBP_Dase"/>
</dbReference>
<dbReference type="OrthoDB" id="9111355at2"/>
<feature type="domain" description="Glyoxalase-like" evidence="1">
    <location>
        <begin position="6"/>
        <end position="199"/>
    </location>
</feature>